<dbReference type="PANTHER" id="PTHR38344:SF1">
    <property type="entry name" value="INORGANIC CARBON TRANSPORTER SUBUNIT DABA-RELATED"/>
    <property type="match status" value="1"/>
</dbReference>
<keyword evidence="8" id="KW-1185">Reference proteome</keyword>
<dbReference type="PANTHER" id="PTHR38344">
    <property type="entry name" value="UPF0753 PROTEIN AQ_863"/>
    <property type="match status" value="1"/>
</dbReference>
<feature type="binding site" evidence="6">
    <location>
        <position position="733"/>
    </location>
    <ligand>
        <name>Zn(2+)</name>
        <dbReference type="ChEBI" id="CHEBI:29105"/>
    </ligand>
</feature>
<keyword evidence="1 6" id="KW-0813">Transport</keyword>
<protein>
    <recommendedName>
        <fullName evidence="6">Probable inorganic carbon transporter subunit DabA</fullName>
    </recommendedName>
</protein>
<evidence type="ECO:0000313" key="8">
    <source>
        <dbReference type="Proteomes" id="UP000319976"/>
    </source>
</evidence>
<evidence type="ECO:0000256" key="3">
    <source>
        <dbReference type="ARBA" id="ARBA00022723"/>
    </source>
</evidence>
<keyword evidence="3 6" id="KW-0479">Metal-binding</keyword>
<dbReference type="Pfam" id="PF10070">
    <property type="entry name" value="DabA"/>
    <property type="match status" value="1"/>
</dbReference>
<evidence type="ECO:0000256" key="6">
    <source>
        <dbReference type="HAMAP-Rule" id="MF_01871"/>
    </source>
</evidence>
<reference evidence="7 8" key="1">
    <citation type="submission" date="2019-02" db="EMBL/GenBank/DDBJ databases">
        <title>Deep-cultivation of Planctomycetes and their phenomic and genomic characterization uncovers novel biology.</title>
        <authorList>
            <person name="Wiegand S."/>
            <person name="Jogler M."/>
            <person name="Boedeker C."/>
            <person name="Pinto D."/>
            <person name="Vollmers J."/>
            <person name="Rivas-Marin E."/>
            <person name="Kohn T."/>
            <person name="Peeters S.H."/>
            <person name="Heuer A."/>
            <person name="Rast P."/>
            <person name="Oberbeckmann S."/>
            <person name="Bunk B."/>
            <person name="Jeske O."/>
            <person name="Meyerdierks A."/>
            <person name="Storesund J.E."/>
            <person name="Kallscheuer N."/>
            <person name="Luecker S."/>
            <person name="Lage O.M."/>
            <person name="Pohl T."/>
            <person name="Merkel B.J."/>
            <person name="Hornburger P."/>
            <person name="Mueller R.-W."/>
            <person name="Bruemmer F."/>
            <person name="Labrenz M."/>
            <person name="Spormann A.M."/>
            <person name="Op den Camp H."/>
            <person name="Overmann J."/>
            <person name="Amann R."/>
            <person name="Jetten M.S.M."/>
            <person name="Mascher T."/>
            <person name="Medema M.H."/>
            <person name="Devos D.P."/>
            <person name="Kaster A.-K."/>
            <person name="Ovreas L."/>
            <person name="Rohde M."/>
            <person name="Galperin M.Y."/>
            <person name="Jogler C."/>
        </authorList>
    </citation>
    <scope>NUCLEOTIDE SEQUENCE [LARGE SCALE GENOMIC DNA]</scope>
    <source>
        <strain evidence="7 8">V22</strain>
    </source>
</reference>
<dbReference type="EMBL" id="CP036316">
    <property type="protein sequence ID" value="QDT64099.1"/>
    <property type="molecule type" value="Genomic_DNA"/>
</dbReference>
<evidence type="ECO:0000256" key="4">
    <source>
        <dbReference type="ARBA" id="ARBA00022833"/>
    </source>
</evidence>
<proteinExistence type="inferred from homology"/>
<dbReference type="HAMAP" id="MF_01871">
    <property type="entry name" value="DabA"/>
    <property type="match status" value="1"/>
</dbReference>
<comment type="subcellular location">
    <subcellularLocation>
        <location evidence="6">Cell membrane</location>
        <topology evidence="6">Peripheral membrane protein</topology>
    </subcellularLocation>
</comment>
<gene>
    <name evidence="6" type="primary">dabA</name>
    <name evidence="7" type="ORF">V22_13300</name>
</gene>
<evidence type="ECO:0000256" key="1">
    <source>
        <dbReference type="ARBA" id="ARBA00022448"/>
    </source>
</evidence>
<keyword evidence="5 6" id="KW-0472">Membrane</keyword>
<organism evidence="7 8">
    <name type="scientific">Calycomorphotria hydatis</name>
    <dbReference type="NCBI Taxonomy" id="2528027"/>
    <lineage>
        <taxon>Bacteria</taxon>
        <taxon>Pseudomonadati</taxon>
        <taxon>Planctomycetota</taxon>
        <taxon>Planctomycetia</taxon>
        <taxon>Planctomycetales</taxon>
        <taxon>Planctomycetaceae</taxon>
        <taxon>Calycomorphotria</taxon>
    </lineage>
</organism>
<evidence type="ECO:0000256" key="5">
    <source>
        <dbReference type="ARBA" id="ARBA00023136"/>
    </source>
</evidence>
<evidence type="ECO:0000256" key="2">
    <source>
        <dbReference type="ARBA" id="ARBA00022475"/>
    </source>
</evidence>
<dbReference type="GO" id="GO:0005886">
    <property type="term" value="C:plasma membrane"/>
    <property type="evidence" value="ECO:0007669"/>
    <property type="project" value="UniProtKB-SubCell"/>
</dbReference>
<feature type="binding site" evidence="6">
    <location>
        <position position="538"/>
    </location>
    <ligand>
        <name>Zn(2+)</name>
        <dbReference type="ChEBI" id="CHEBI:29105"/>
    </ligand>
</feature>
<feature type="binding site" evidence="6">
    <location>
        <position position="718"/>
    </location>
    <ligand>
        <name>Zn(2+)</name>
        <dbReference type="ChEBI" id="CHEBI:29105"/>
    </ligand>
</feature>
<keyword evidence="2 6" id="KW-1003">Cell membrane</keyword>
<sequence length="1054" mass="119710">MLHLDAPQFLRLSILIAHVYLMSMTPSQLKSSEADTSGIVSETASLQHLIEHAAHYLPSQGPITVFVHHNTLHAFEDLYFDEGVQEGGRLLGCHAYMPEDYYRRGLKTGRIRVEDLDATLQEDLGDEADRLVAIFCTRYSLRLAMLEHPLYFAEGHELRWVVGESDALRRFRGEVTDQKRRELISSTRKSVLLASGDKAPPEERETLAKVVESFRHGKPENWNDRTWEAFVLNYLWQVCCDGVESALENTDSVDCQPQHAPRHRDILFEETGEDSDLLVHETLIRYCAAFLDQGFADWEIPFRNEGFFNCFLKQHSISFASPDRWTSMLRHESKRLLEANVSPLESIQESLNLLEISPAECETFITQSLLALRGWAGMVWQMETNAEWAPRPAPRGSLVEFLAIRLMLDRVALKHISRDAQYELGSLSDLRAKFRSPNITPPNHIEERAFTIFQLAQVLGWNPHDLHSLRREQWAVLLREVHAFDALERRRIFHRAFERKYRNAVLDAIIAHNRPPEAEAKSIESDSEVPFQLVTCIDDREESFRRHIEEVEPNCETFGFAGFYAAAMYFRGCGQAHFKPLCPVNVKPNRYVVEEPLYSMADLERRKSLARQRIGQINVFAHRGSRTLLGGIFTAVGGSLAAFPLVGRVLFPGTMSVLRRRIGKIVEPLASRLRIEFVQDGPDPYGFTIEEMANIVKSVLRSIGISKRWSPLVIILGHGSTSLNNPHESAYNCGACAGSQGGPNARAFALMANDYRVRQLLQERGLKIPASTVFVGGYHDTTNESVDFADLDRLPVTHRERFESMVQIIREARERNAHERCRRFESAPLSLSTSDALRHVENRPEDLSQARPEYNHATNALCLVGRREWSRNLFIDRRTFLASYDPHQDDEKGATLEEILRPAIPVCAGISLEYYFSTVDVEGYGCGSKLPHNITSLLGVMTGSASDLRPGLSAQMTEIHEPMRILFVVESTQEAMQRIIENNPAIARLVQGEWVQLAIYDGTTNQIYRFVRDKFVLYAPHETKIPTVTTSMEWYGGNRDHLGFASIVPRKGGT</sequence>
<comment type="cofactor">
    <cofactor evidence="6">
        <name>Zn(2+)</name>
        <dbReference type="ChEBI" id="CHEBI:29105"/>
    </cofactor>
</comment>
<comment type="function">
    <text evidence="6">Part of an energy-coupled inorganic carbon pump.</text>
</comment>
<name>A0A517T6U7_9PLAN</name>
<dbReference type="Proteomes" id="UP000319976">
    <property type="component" value="Chromosome"/>
</dbReference>
<dbReference type="InterPro" id="IPR018752">
    <property type="entry name" value="DabA"/>
</dbReference>
<comment type="subunit">
    <text evidence="6">Forms a complex with DabB.</text>
</comment>
<dbReference type="AlphaFoldDB" id="A0A517T6U7"/>
<accession>A0A517T6U7</accession>
<evidence type="ECO:0000313" key="7">
    <source>
        <dbReference type="EMBL" id="QDT64099.1"/>
    </source>
</evidence>
<keyword evidence="4 6" id="KW-0862">Zinc</keyword>
<dbReference type="KEGG" id="chya:V22_13300"/>
<feature type="binding site" evidence="6">
    <location>
        <position position="536"/>
    </location>
    <ligand>
        <name>Zn(2+)</name>
        <dbReference type="ChEBI" id="CHEBI:29105"/>
    </ligand>
</feature>
<dbReference type="GO" id="GO:0008270">
    <property type="term" value="F:zinc ion binding"/>
    <property type="evidence" value="ECO:0007669"/>
    <property type="project" value="UniProtKB-UniRule"/>
</dbReference>
<comment type="similarity">
    <text evidence="6">Belongs to the inorganic carbon transporter (TC 9.A.2) DabA family.</text>
</comment>